<dbReference type="HAMAP" id="MF_00316">
    <property type="entry name" value="MobA"/>
    <property type="match status" value="1"/>
</dbReference>
<comment type="subcellular location">
    <subcellularLocation>
        <location evidence="8">Cytoplasm</location>
    </subcellularLocation>
</comment>
<dbReference type="InterPro" id="IPR013482">
    <property type="entry name" value="Molybde_CF_guanTrfase"/>
</dbReference>
<reference evidence="11" key="1">
    <citation type="submission" date="2015-06" db="EMBL/GenBank/DDBJ databases">
        <title>Comparative genomics of Burkholderia leaf nodule symbionts.</title>
        <authorList>
            <person name="Carlier A."/>
            <person name="Eberl L."/>
            <person name="Pinto-Carbo M."/>
        </authorList>
    </citation>
    <scope>NUCLEOTIDE SEQUENCE [LARGE SCALE GENOMIC DNA]</scope>
    <source>
        <strain evidence="11">UZHbot4</strain>
    </source>
</reference>
<dbReference type="GO" id="GO:0061603">
    <property type="term" value="F:molybdenum cofactor guanylyltransferase activity"/>
    <property type="evidence" value="ECO:0007669"/>
    <property type="project" value="UniProtKB-EC"/>
</dbReference>
<comment type="similarity">
    <text evidence="8">Belongs to the MobA family.</text>
</comment>
<evidence type="ECO:0000256" key="8">
    <source>
        <dbReference type="HAMAP-Rule" id="MF_00316"/>
    </source>
</evidence>
<evidence type="ECO:0000256" key="1">
    <source>
        <dbReference type="ARBA" id="ARBA00022490"/>
    </source>
</evidence>
<dbReference type="GO" id="GO:0046872">
    <property type="term" value="F:metal ion binding"/>
    <property type="evidence" value="ECO:0007669"/>
    <property type="project" value="UniProtKB-KW"/>
</dbReference>
<keyword evidence="7 8" id="KW-0501">Molybdenum cofactor biosynthesis</keyword>
<comment type="caution">
    <text evidence="8">Lacks conserved residue(s) required for the propagation of feature annotation.</text>
</comment>
<evidence type="ECO:0000256" key="7">
    <source>
        <dbReference type="ARBA" id="ARBA00023150"/>
    </source>
</evidence>
<evidence type="ECO:0000256" key="2">
    <source>
        <dbReference type="ARBA" id="ARBA00022679"/>
    </source>
</evidence>
<protein>
    <recommendedName>
        <fullName evidence="8">Molybdenum cofactor guanylyltransferase</fullName>
        <shortName evidence="8">MoCo guanylyltransferase</shortName>
        <ecNumber evidence="8">2.7.7.77</ecNumber>
    </recommendedName>
    <alternativeName>
        <fullName evidence="8">GTP:molybdopterin guanylyltransferase</fullName>
    </alternativeName>
    <alternativeName>
        <fullName evidence="8">Mo-MPT guanylyltransferase</fullName>
    </alternativeName>
    <alternativeName>
        <fullName evidence="8">Molybdopterin guanylyltransferase</fullName>
    </alternativeName>
    <alternativeName>
        <fullName evidence="8">Molybdopterin-guanine dinucleotide synthase</fullName>
        <shortName evidence="8">MGD synthase</shortName>
    </alternativeName>
</protein>
<comment type="function">
    <text evidence="8">Transfers a GMP moiety from GTP to Mo-molybdopterin (Mo-MPT) cofactor (Moco or molybdenum cofactor) to form Mo-molybdopterin guanine dinucleotide (Mo-MGD) cofactor.</text>
</comment>
<dbReference type="EC" id="2.7.7.77" evidence="8"/>
<keyword evidence="5 8" id="KW-0460">Magnesium</keyword>
<feature type="binding site" evidence="8">
    <location>
        <begin position="13"/>
        <end position="15"/>
    </location>
    <ligand>
        <name>GTP</name>
        <dbReference type="ChEBI" id="CHEBI:37565"/>
    </ligand>
</feature>
<proteinExistence type="inferred from homology"/>
<dbReference type="PATRIC" id="fig|242163.4.peg.962"/>
<name>A0A0L0MHI7_9BURK</name>
<dbReference type="PANTHER" id="PTHR19136">
    <property type="entry name" value="MOLYBDENUM COFACTOR GUANYLYLTRANSFERASE"/>
    <property type="match status" value="1"/>
</dbReference>
<dbReference type="PANTHER" id="PTHR19136:SF81">
    <property type="entry name" value="MOLYBDENUM COFACTOR GUANYLYLTRANSFERASE"/>
    <property type="match status" value="1"/>
</dbReference>
<evidence type="ECO:0000256" key="6">
    <source>
        <dbReference type="ARBA" id="ARBA00023134"/>
    </source>
</evidence>
<evidence type="ECO:0000259" key="9">
    <source>
        <dbReference type="Pfam" id="PF12804"/>
    </source>
</evidence>
<organism evidence="10 11">
    <name type="scientific">Candidatus Burkholderia verschuerenii</name>
    <dbReference type="NCBI Taxonomy" id="242163"/>
    <lineage>
        <taxon>Bacteria</taxon>
        <taxon>Pseudomonadati</taxon>
        <taxon>Pseudomonadota</taxon>
        <taxon>Betaproteobacteria</taxon>
        <taxon>Burkholderiales</taxon>
        <taxon>Burkholderiaceae</taxon>
        <taxon>Burkholderia</taxon>
    </lineage>
</organism>
<evidence type="ECO:0000256" key="3">
    <source>
        <dbReference type="ARBA" id="ARBA00022723"/>
    </source>
</evidence>
<feature type="domain" description="MobA-like NTP transferase" evidence="9">
    <location>
        <begin position="10"/>
        <end position="176"/>
    </location>
</feature>
<evidence type="ECO:0000313" key="10">
    <source>
        <dbReference type="EMBL" id="KND61771.1"/>
    </source>
</evidence>
<feature type="binding site" evidence="8">
    <location>
        <position position="106"/>
    </location>
    <ligand>
        <name>Mg(2+)</name>
        <dbReference type="ChEBI" id="CHEBI:18420"/>
    </ligand>
</feature>
<comment type="caution">
    <text evidence="10">The sequence shown here is derived from an EMBL/GenBank/DDBJ whole genome shotgun (WGS) entry which is preliminary data.</text>
</comment>
<feature type="binding site" evidence="8">
    <location>
        <position position="106"/>
    </location>
    <ligand>
        <name>GTP</name>
        <dbReference type="ChEBI" id="CHEBI:37565"/>
    </ligand>
</feature>
<accession>A0A0L0MHI7</accession>
<dbReference type="CDD" id="cd02503">
    <property type="entry name" value="MobA"/>
    <property type="match status" value="1"/>
</dbReference>
<feature type="binding site" evidence="8">
    <location>
        <position position="76"/>
    </location>
    <ligand>
        <name>GTP</name>
        <dbReference type="ChEBI" id="CHEBI:37565"/>
    </ligand>
</feature>
<dbReference type="Pfam" id="PF12804">
    <property type="entry name" value="NTP_transf_3"/>
    <property type="match status" value="1"/>
</dbReference>
<sequence>MAFPTSNLTGLLLAGGRGSRMGGVDKGIQPFRGEPLALHVLRRLAPQAGAMLISANRSIVEYERIGAAFGATVIADTLDDYPGPLAGIAAALRAAHTEFVLSAPCDAPFVDTRLAVTLMQALHDANTDIAYAATTHAGARIAHPVFALLRTSLADDLDAWLAAGERKVRAWYASHKAVEVPFPDDRAFYNINDLHQLAELERD</sequence>
<evidence type="ECO:0000256" key="4">
    <source>
        <dbReference type="ARBA" id="ARBA00022741"/>
    </source>
</evidence>
<keyword evidence="6 8" id="KW-0342">GTP-binding</keyword>
<dbReference type="Gene3D" id="3.90.550.10">
    <property type="entry name" value="Spore Coat Polysaccharide Biosynthesis Protein SpsA, Chain A"/>
    <property type="match status" value="1"/>
</dbReference>
<comment type="domain">
    <text evidence="8">The N-terminal domain determines nucleotide recognition and specific binding, while the C-terminal domain determines the specific binding to the target protein.</text>
</comment>
<dbReference type="SUPFAM" id="SSF53448">
    <property type="entry name" value="Nucleotide-diphospho-sugar transferases"/>
    <property type="match status" value="1"/>
</dbReference>
<dbReference type="InterPro" id="IPR029044">
    <property type="entry name" value="Nucleotide-diphossugar_trans"/>
</dbReference>
<keyword evidence="1 8" id="KW-0963">Cytoplasm</keyword>
<evidence type="ECO:0000256" key="5">
    <source>
        <dbReference type="ARBA" id="ARBA00022842"/>
    </source>
</evidence>
<dbReference type="NCBIfam" id="TIGR02665">
    <property type="entry name" value="molyb_mobA"/>
    <property type="match status" value="1"/>
</dbReference>
<gene>
    <name evidence="8" type="primary">mobA</name>
    <name evidence="10" type="ORF">BVER_05863c</name>
</gene>
<comment type="catalytic activity">
    <reaction evidence="8">
        <text>Mo-molybdopterin + GTP + H(+) = Mo-molybdopterin guanine dinucleotide + diphosphate</text>
        <dbReference type="Rhea" id="RHEA:34243"/>
        <dbReference type="ChEBI" id="CHEBI:15378"/>
        <dbReference type="ChEBI" id="CHEBI:33019"/>
        <dbReference type="ChEBI" id="CHEBI:37565"/>
        <dbReference type="ChEBI" id="CHEBI:71302"/>
        <dbReference type="ChEBI" id="CHEBI:71310"/>
        <dbReference type="EC" id="2.7.7.77"/>
    </reaction>
</comment>
<dbReference type="Proteomes" id="UP000036959">
    <property type="component" value="Unassembled WGS sequence"/>
</dbReference>
<dbReference type="OrthoDB" id="9788394at2"/>
<dbReference type="RefSeq" id="WP_050452278.1">
    <property type="nucleotide sequence ID" value="NZ_LFJJ01000012.1"/>
</dbReference>
<keyword evidence="2 8" id="KW-0808">Transferase</keyword>
<dbReference type="GO" id="GO:0005737">
    <property type="term" value="C:cytoplasm"/>
    <property type="evidence" value="ECO:0007669"/>
    <property type="project" value="UniProtKB-SubCell"/>
</dbReference>
<evidence type="ECO:0000313" key="11">
    <source>
        <dbReference type="Proteomes" id="UP000036959"/>
    </source>
</evidence>
<keyword evidence="11" id="KW-1185">Reference proteome</keyword>
<feature type="binding site" evidence="8">
    <location>
        <position position="26"/>
    </location>
    <ligand>
        <name>GTP</name>
        <dbReference type="ChEBI" id="CHEBI:37565"/>
    </ligand>
</feature>
<dbReference type="InterPro" id="IPR025877">
    <property type="entry name" value="MobA-like_NTP_Trfase"/>
</dbReference>
<keyword evidence="3 8" id="KW-0479">Metal-binding</keyword>
<comment type="subunit">
    <text evidence="8">Monomer.</text>
</comment>
<dbReference type="AlphaFoldDB" id="A0A0L0MHI7"/>
<dbReference type="GO" id="GO:1902758">
    <property type="term" value="P:bis(molybdopterin guanine dinucleotide)molybdenum biosynthetic process"/>
    <property type="evidence" value="ECO:0007669"/>
    <property type="project" value="TreeGrafter"/>
</dbReference>
<comment type="cofactor">
    <cofactor evidence="8">
        <name>Mg(2+)</name>
        <dbReference type="ChEBI" id="CHEBI:18420"/>
    </cofactor>
</comment>
<keyword evidence="4 8" id="KW-0547">Nucleotide-binding</keyword>
<dbReference type="GO" id="GO:0005525">
    <property type="term" value="F:GTP binding"/>
    <property type="evidence" value="ECO:0007669"/>
    <property type="project" value="UniProtKB-UniRule"/>
</dbReference>
<dbReference type="EMBL" id="LFJJ01000012">
    <property type="protein sequence ID" value="KND61771.1"/>
    <property type="molecule type" value="Genomic_DNA"/>
</dbReference>